<dbReference type="GO" id="GO:0070761">
    <property type="term" value="C:pre-snoRNP complex"/>
    <property type="evidence" value="ECO:0007669"/>
    <property type="project" value="TreeGrafter"/>
</dbReference>
<name>A0AAN7KY90_TRANT</name>
<evidence type="ECO:0000313" key="6">
    <source>
        <dbReference type="EMBL" id="KAK4774444.1"/>
    </source>
</evidence>
<dbReference type="Gene3D" id="3.30.60.190">
    <property type="match status" value="1"/>
</dbReference>
<gene>
    <name evidence="6" type="ORF">SAY86_009379</name>
</gene>
<dbReference type="Pfam" id="PF04438">
    <property type="entry name" value="zf-HIT"/>
    <property type="match status" value="1"/>
</dbReference>
<keyword evidence="1" id="KW-0479">Metal-binding</keyword>
<keyword evidence="2 4" id="KW-0863">Zinc-finger</keyword>
<reference evidence="6 7" key="1">
    <citation type="journal article" date="2023" name="Hortic Res">
        <title>Pangenome of water caltrop reveals structural variations and asymmetric subgenome divergence after allopolyploidization.</title>
        <authorList>
            <person name="Zhang X."/>
            <person name="Chen Y."/>
            <person name="Wang L."/>
            <person name="Yuan Y."/>
            <person name="Fang M."/>
            <person name="Shi L."/>
            <person name="Lu R."/>
            <person name="Comes H.P."/>
            <person name="Ma Y."/>
            <person name="Chen Y."/>
            <person name="Huang G."/>
            <person name="Zhou Y."/>
            <person name="Zheng Z."/>
            <person name="Qiu Y."/>
        </authorList>
    </citation>
    <scope>NUCLEOTIDE SEQUENCE [LARGE SCALE GENOMIC DNA]</scope>
    <source>
        <strain evidence="6">F231</strain>
    </source>
</reference>
<evidence type="ECO:0000256" key="1">
    <source>
        <dbReference type="ARBA" id="ARBA00022723"/>
    </source>
</evidence>
<dbReference type="PROSITE" id="PS51083">
    <property type="entry name" value="ZF_HIT"/>
    <property type="match status" value="1"/>
</dbReference>
<dbReference type="SUPFAM" id="SSF144232">
    <property type="entry name" value="HIT/MYND zinc finger-like"/>
    <property type="match status" value="1"/>
</dbReference>
<dbReference type="Proteomes" id="UP001346149">
    <property type="component" value="Unassembled WGS sequence"/>
</dbReference>
<dbReference type="PANTHER" id="PTHR13483:SF11">
    <property type="entry name" value="ZINC FINGER HIT DOMAIN-CONTAINING PROTEIN 3"/>
    <property type="match status" value="1"/>
</dbReference>
<evidence type="ECO:0000256" key="4">
    <source>
        <dbReference type="PROSITE-ProRule" id="PRU00453"/>
    </source>
</evidence>
<sequence length="132" mass="15040">MAPRQCQVCTEALSKYKCPSCYIPYCSLACFKRHKETPCIKITIPMENPMIGQEEFTRRTLSVEDPSEIIQHAQLKSVAASNEIRDALMDEDLQRLIFKIDSSEDAESELDKAMEGDTFQIFADKVLSTIDR</sequence>
<dbReference type="InterPro" id="IPR051639">
    <property type="entry name" value="BCD1"/>
</dbReference>
<protein>
    <recommendedName>
        <fullName evidence="5">HIT-type domain-containing protein</fullName>
    </recommendedName>
</protein>
<dbReference type="GO" id="GO:0048254">
    <property type="term" value="P:snoRNA localization"/>
    <property type="evidence" value="ECO:0007669"/>
    <property type="project" value="TreeGrafter"/>
</dbReference>
<dbReference type="PANTHER" id="PTHR13483">
    <property type="entry name" value="BOX C_D SNORNA PROTEIN 1-RELATED"/>
    <property type="match status" value="1"/>
</dbReference>
<evidence type="ECO:0000313" key="7">
    <source>
        <dbReference type="Proteomes" id="UP001346149"/>
    </source>
</evidence>
<organism evidence="6 7">
    <name type="scientific">Trapa natans</name>
    <name type="common">Water chestnut</name>
    <dbReference type="NCBI Taxonomy" id="22666"/>
    <lineage>
        <taxon>Eukaryota</taxon>
        <taxon>Viridiplantae</taxon>
        <taxon>Streptophyta</taxon>
        <taxon>Embryophyta</taxon>
        <taxon>Tracheophyta</taxon>
        <taxon>Spermatophyta</taxon>
        <taxon>Magnoliopsida</taxon>
        <taxon>eudicotyledons</taxon>
        <taxon>Gunneridae</taxon>
        <taxon>Pentapetalae</taxon>
        <taxon>rosids</taxon>
        <taxon>malvids</taxon>
        <taxon>Myrtales</taxon>
        <taxon>Lythraceae</taxon>
        <taxon>Trapa</taxon>
    </lineage>
</organism>
<proteinExistence type="predicted"/>
<dbReference type="GO" id="GO:0000492">
    <property type="term" value="P:box C/D snoRNP assembly"/>
    <property type="evidence" value="ECO:0007669"/>
    <property type="project" value="TreeGrafter"/>
</dbReference>
<dbReference type="AlphaFoldDB" id="A0AAN7KY90"/>
<keyword evidence="7" id="KW-1185">Reference proteome</keyword>
<comment type="caution">
    <text evidence="6">The sequence shown here is derived from an EMBL/GenBank/DDBJ whole genome shotgun (WGS) entry which is preliminary data.</text>
</comment>
<evidence type="ECO:0000256" key="3">
    <source>
        <dbReference type="ARBA" id="ARBA00022833"/>
    </source>
</evidence>
<dbReference type="EMBL" id="JAXQNO010000019">
    <property type="protein sequence ID" value="KAK4774444.1"/>
    <property type="molecule type" value="Genomic_DNA"/>
</dbReference>
<dbReference type="GO" id="GO:0005634">
    <property type="term" value="C:nucleus"/>
    <property type="evidence" value="ECO:0007669"/>
    <property type="project" value="TreeGrafter"/>
</dbReference>
<dbReference type="InterPro" id="IPR007529">
    <property type="entry name" value="Znf_HIT"/>
</dbReference>
<dbReference type="CDD" id="cd23024">
    <property type="entry name" value="zf-HIT_ZNHIT2-3"/>
    <property type="match status" value="1"/>
</dbReference>
<dbReference type="GO" id="GO:0008270">
    <property type="term" value="F:zinc ion binding"/>
    <property type="evidence" value="ECO:0007669"/>
    <property type="project" value="UniProtKB-UniRule"/>
</dbReference>
<evidence type="ECO:0000259" key="5">
    <source>
        <dbReference type="PROSITE" id="PS51083"/>
    </source>
</evidence>
<accession>A0AAN7KY90</accession>
<evidence type="ECO:0000256" key="2">
    <source>
        <dbReference type="ARBA" id="ARBA00022771"/>
    </source>
</evidence>
<dbReference type="GO" id="GO:0000463">
    <property type="term" value="P:maturation of LSU-rRNA from tricistronic rRNA transcript (SSU-rRNA, 5.8S rRNA, LSU-rRNA)"/>
    <property type="evidence" value="ECO:0007669"/>
    <property type="project" value="TreeGrafter"/>
</dbReference>
<keyword evidence="3" id="KW-0862">Zinc</keyword>
<feature type="domain" description="HIT-type" evidence="5">
    <location>
        <begin position="6"/>
        <end position="39"/>
    </location>
</feature>